<evidence type="ECO:0000313" key="1">
    <source>
        <dbReference type="EMBL" id="KKK94667.1"/>
    </source>
</evidence>
<gene>
    <name evidence="1" type="ORF">LCGC14_2680560</name>
</gene>
<proteinExistence type="predicted"/>
<dbReference type="AlphaFoldDB" id="A0A0F8ZLH4"/>
<comment type="caution">
    <text evidence="1">The sequence shown here is derived from an EMBL/GenBank/DDBJ whole genome shotgun (WGS) entry which is preliminary data.</text>
</comment>
<organism evidence="1">
    <name type="scientific">marine sediment metagenome</name>
    <dbReference type="NCBI Taxonomy" id="412755"/>
    <lineage>
        <taxon>unclassified sequences</taxon>
        <taxon>metagenomes</taxon>
        <taxon>ecological metagenomes</taxon>
    </lineage>
</organism>
<sequence>MLGKYELNEFDVAGIEQAATYALMFEEQGLGPKDLYVRDAAGIARLFHNIVVIYGIDKANKLLDTVQKALNDVEGFEELHESYLLAVEVKRMEGLF</sequence>
<accession>A0A0F8ZLH4</accession>
<reference evidence="1" key="1">
    <citation type="journal article" date="2015" name="Nature">
        <title>Complex archaea that bridge the gap between prokaryotes and eukaryotes.</title>
        <authorList>
            <person name="Spang A."/>
            <person name="Saw J.H."/>
            <person name="Jorgensen S.L."/>
            <person name="Zaremba-Niedzwiedzka K."/>
            <person name="Martijn J."/>
            <person name="Lind A.E."/>
            <person name="van Eijk R."/>
            <person name="Schleper C."/>
            <person name="Guy L."/>
            <person name="Ettema T.J."/>
        </authorList>
    </citation>
    <scope>NUCLEOTIDE SEQUENCE</scope>
</reference>
<protein>
    <submittedName>
        <fullName evidence="1">Uncharacterized protein</fullName>
    </submittedName>
</protein>
<dbReference type="EMBL" id="LAZR01047245">
    <property type="protein sequence ID" value="KKK94667.1"/>
    <property type="molecule type" value="Genomic_DNA"/>
</dbReference>
<name>A0A0F8ZLH4_9ZZZZ</name>